<feature type="region of interest" description="Disordered" evidence="2">
    <location>
        <begin position="361"/>
        <end position="402"/>
    </location>
</feature>
<feature type="compositionally biased region" description="Basic and acidic residues" evidence="2">
    <location>
        <begin position="373"/>
        <end position="387"/>
    </location>
</feature>
<proteinExistence type="predicted"/>
<evidence type="ECO:0000313" key="3">
    <source>
        <dbReference type="EMBL" id="VCX37406.1"/>
    </source>
</evidence>
<feature type="compositionally biased region" description="Polar residues" evidence="2">
    <location>
        <begin position="388"/>
        <end position="402"/>
    </location>
</feature>
<dbReference type="EMBL" id="CYRY02043202">
    <property type="protein sequence ID" value="VCX37406.1"/>
    <property type="molecule type" value="Genomic_DNA"/>
</dbReference>
<organism evidence="3 4">
    <name type="scientific">Gulo gulo</name>
    <name type="common">Wolverine</name>
    <name type="synonym">Gluton</name>
    <dbReference type="NCBI Taxonomy" id="48420"/>
    <lineage>
        <taxon>Eukaryota</taxon>
        <taxon>Metazoa</taxon>
        <taxon>Chordata</taxon>
        <taxon>Craniata</taxon>
        <taxon>Vertebrata</taxon>
        <taxon>Euteleostomi</taxon>
        <taxon>Mammalia</taxon>
        <taxon>Eutheria</taxon>
        <taxon>Laurasiatheria</taxon>
        <taxon>Carnivora</taxon>
        <taxon>Caniformia</taxon>
        <taxon>Musteloidea</taxon>
        <taxon>Mustelidae</taxon>
        <taxon>Guloninae</taxon>
        <taxon>Gulo</taxon>
    </lineage>
</organism>
<sequence>MKQRTIQQLKEQLSNQNVEEAMQQYERVCKDLNVKEKIIEDMRMTLEEQEQTQVEQERVLEAKLEEAERLAMELEKWKEKCNDLEAKSNQRSNKELEDNTDILSEKLGKLQDELQECEHKYKADRKKWLEEKMMLITQAKEAENLRNKEMKKYAEDRERCLKQQNEVEILTAQLAEKDENLQKWREERDQLVAALEVQLKELISSNIQKDNEIEQLRKITLEPPETEEQNVDIKPTHMSSMDPGRVETEPQSTSFEVSRNEVEDGSVVLDSCEVSTENNQTTRFPKPELEIQFTPLRPNKMAVKHPGCTLPVTVKIPKARKRKSNEMEESSIFSSWWKSRNNINHTPEALCQDLVKCENKKNATPRPNLKSPVSEHRNSSVKKEQKVSTRPSSKKTYSLRSQASTVSTNVTTKKKEGTLQKFGDFLQHSPTILQSKAKKIIETMSSSKLSNVEVSKENMSRPKRAKRKLYTNEISSPIDISGQVILMDHKVKESDHQILKRRLRTKTAK</sequence>
<feature type="coiled-coil region" evidence="1">
    <location>
        <begin position="15"/>
        <end position="201"/>
    </location>
</feature>
<protein>
    <recommendedName>
        <fullName evidence="5">Kinesin-like protein KIF20B</fullName>
    </recommendedName>
</protein>
<name>A0A9X9Q787_GULGU</name>
<evidence type="ECO:0000313" key="4">
    <source>
        <dbReference type="Proteomes" id="UP000269945"/>
    </source>
</evidence>
<evidence type="ECO:0008006" key="5">
    <source>
        <dbReference type="Google" id="ProtNLM"/>
    </source>
</evidence>
<gene>
    <name evidence="3" type="ORF">BN2614_LOCUS1</name>
</gene>
<dbReference type="AlphaFoldDB" id="A0A9X9Q787"/>
<keyword evidence="4" id="KW-1185">Reference proteome</keyword>
<feature type="region of interest" description="Disordered" evidence="2">
    <location>
        <begin position="235"/>
        <end position="260"/>
    </location>
</feature>
<accession>A0A9X9Q787</accession>
<comment type="caution">
    <text evidence="3">The sequence shown here is derived from an EMBL/GenBank/DDBJ whole genome shotgun (WGS) entry which is preliminary data.</text>
</comment>
<reference evidence="3 4" key="1">
    <citation type="submission" date="2018-10" db="EMBL/GenBank/DDBJ databases">
        <authorList>
            <person name="Ekblom R."/>
            <person name="Jareborg N."/>
        </authorList>
    </citation>
    <scope>NUCLEOTIDE SEQUENCE [LARGE SCALE GENOMIC DNA]</scope>
    <source>
        <tissue evidence="3">Muscle</tissue>
    </source>
</reference>
<evidence type="ECO:0000256" key="1">
    <source>
        <dbReference type="SAM" id="Coils"/>
    </source>
</evidence>
<dbReference type="Proteomes" id="UP000269945">
    <property type="component" value="Unassembled WGS sequence"/>
</dbReference>
<evidence type="ECO:0000256" key="2">
    <source>
        <dbReference type="SAM" id="MobiDB-lite"/>
    </source>
</evidence>
<keyword evidence="1" id="KW-0175">Coiled coil</keyword>